<feature type="domain" description="DM2" evidence="6">
    <location>
        <begin position="117"/>
        <end position="194"/>
    </location>
</feature>
<evidence type="ECO:0000256" key="3">
    <source>
        <dbReference type="ARBA" id="ARBA00023163"/>
    </source>
</evidence>
<dbReference type="AlphaFoldDB" id="S8BTQ5"/>
<feature type="region of interest" description="Disordered" evidence="5">
    <location>
        <begin position="63"/>
        <end position="120"/>
    </location>
</feature>
<keyword evidence="4" id="KW-0539">Nucleus</keyword>
<name>S8BTQ5_9LAMI</name>
<evidence type="ECO:0000259" key="7">
    <source>
        <dbReference type="PROSITE" id="PS51998"/>
    </source>
</evidence>
<evidence type="ECO:0000313" key="8">
    <source>
        <dbReference type="EMBL" id="EPS57960.1"/>
    </source>
</evidence>
<dbReference type="SUPFAM" id="SSF47592">
    <property type="entry name" value="SWIB/MDM2 domain"/>
    <property type="match status" value="1"/>
</dbReference>
<dbReference type="GO" id="GO:0001181">
    <property type="term" value="F:RNA polymerase I general transcription initiation factor activity"/>
    <property type="evidence" value="ECO:0007669"/>
    <property type="project" value="UniProtKB-ARBA"/>
</dbReference>
<keyword evidence="2" id="KW-0805">Transcription regulation</keyword>
<dbReference type="SUPFAM" id="SSF109715">
    <property type="entry name" value="DEK C-terminal domain"/>
    <property type="match status" value="1"/>
</dbReference>
<dbReference type="InterPro" id="IPR014876">
    <property type="entry name" value="DEK_C"/>
</dbReference>
<feature type="non-terminal residue" evidence="8">
    <location>
        <position position="198"/>
    </location>
</feature>
<evidence type="ECO:0000256" key="4">
    <source>
        <dbReference type="ARBA" id="ARBA00023242"/>
    </source>
</evidence>
<evidence type="ECO:0000256" key="1">
    <source>
        <dbReference type="ARBA" id="ARBA00004123"/>
    </source>
</evidence>
<dbReference type="OrthoDB" id="10251073at2759"/>
<accession>S8BTQ5</accession>
<dbReference type="SMART" id="SM00151">
    <property type="entry name" value="SWIB"/>
    <property type="match status" value="1"/>
</dbReference>
<dbReference type="InterPro" id="IPR003121">
    <property type="entry name" value="SWIB_MDM2_domain"/>
</dbReference>
<keyword evidence="3" id="KW-0804">Transcription</keyword>
<sequence length="198" mass="22420">MVSDSELIVRLREFLSTCDLDTTTTAIVRRRLEADFGVDLSDRKAFIRDQVDDYLQSRMEIVEEGNKGGEAEEMIDEEEEEQHERDAAESALIDGKCSSSSSKTGLGDSETKKRGGGFTKPCRLSPELQKFTGASEMARTKVVKLLWDYIKENNLQDPSNRRNIICDDTLRSLFSVDTIDMFQMNKAIANHIWPLDSN</sequence>
<dbReference type="CDD" id="cd10567">
    <property type="entry name" value="SWIB-MDM2_like"/>
    <property type="match status" value="1"/>
</dbReference>
<dbReference type="Pfam" id="PF02201">
    <property type="entry name" value="SWIB"/>
    <property type="match status" value="1"/>
</dbReference>
<proteinExistence type="predicted"/>
<dbReference type="InterPro" id="IPR036885">
    <property type="entry name" value="SWIB_MDM2_dom_sf"/>
</dbReference>
<dbReference type="PANTHER" id="PTHR13844">
    <property type="entry name" value="SWI/SNF-RELATED MATRIX-ASSOCIATED ACTIN-DEPENDENT REGULATOR OF CHROMATIN SUBFAMILY D"/>
    <property type="match status" value="1"/>
</dbReference>
<dbReference type="Proteomes" id="UP000015453">
    <property type="component" value="Unassembled WGS sequence"/>
</dbReference>
<comment type="subcellular location">
    <subcellularLocation>
        <location evidence="1">Nucleus</location>
    </subcellularLocation>
</comment>
<gene>
    <name evidence="8" type="ORF">M569_16857</name>
</gene>
<dbReference type="Pfam" id="PF08766">
    <property type="entry name" value="DEK_C"/>
    <property type="match status" value="1"/>
</dbReference>
<reference evidence="8 9" key="1">
    <citation type="journal article" date="2013" name="BMC Genomics">
        <title>The miniature genome of a carnivorous plant Genlisea aurea contains a low number of genes and short non-coding sequences.</title>
        <authorList>
            <person name="Leushkin E.V."/>
            <person name="Sutormin R.A."/>
            <person name="Nabieva E.R."/>
            <person name="Penin A.A."/>
            <person name="Kondrashov A.S."/>
            <person name="Logacheva M.D."/>
        </authorList>
    </citation>
    <scope>NUCLEOTIDE SEQUENCE [LARGE SCALE GENOMIC DNA]</scope>
</reference>
<evidence type="ECO:0000256" key="5">
    <source>
        <dbReference type="SAM" id="MobiDB-lite"/>
    </source>
</evidence>
<dbReference type="GO" id="GO:0000500">
    <property type="term" value="C:RNA polymerase I upstream activating factor complex"/>
    <property type="evidence" value="ECO:0007669"/>
    <property type="project" value="UniProtKB-ARBA"/>
</dbReference>
<evidence type="ECO:0000313" key="9">
    <source>
        <dbReference type="Proteomes" id="UP000015453"/>
    </source>
</evidence>
<dbReference type="InterPro" id="IPR019835">
    <property type="entry name" value="SWIB_domain"/>
</dbReference>
<dbReference type="PROSITE" id="PS51925">
    <property type="entry name" value="SWIB_MDM2"/>
    <property type="match status" value="1"/>
</dbReference>
<keyword evidence="9" id="KW-1185">Reference proteome</keyword>
<organism evidence="8 9">
    <name type="scientific">Genlisea aurea</name>
    <dbReference type="NCBI Taxonomy" id="192259"/>
    <lineage>
        <taxon>Eukaryota</taxon>
        <taxon>Viridiplantae</taxon>
        <taxon>Streptophyta</taxon>
        <taxon>Embryophyta</taxon>
        <taxon>Tracheophyta</taxon>
        <taxon>Spermatophyta</taxon>
        <taxon>Magnoliopsida</taxon>
        <taxon>eudicotyledons</taxon>
        <taxon>Gunneridae</taxon>
        <taxon>Pentapetalae</taxon>
        <taxon>asterids</taxon>
        <taxon>lamiids</taxon>
        <taxon>Lamiales</taxon>
        <taxon>Lentibulariaceae</taxon>
        <taxon>Genlisea</taxon>
    </lineage>
</organism>
<dbReference type="Gene3D" id="1.10.10.60">
    <property type="entry name" value="Homeodomain-like"/>
    <property type="match status" value="1"/>
</dbReference>
<dbReference type="EMBL" id="AUSU01009677">
    <property type="protein sequence ID" value="EPS57960.1"/>
    <property type="molecule type" value="Genomic_DNA"/>
</dbReference>
<evidence type="ECO:0000256" key="2">
    <source>
        <dbReference type="ARBA" id="ARBA00023015"/>
    </source>
</evidence>
<dbReference type="FunFam" id="1.10.245.10:FF:000004">
    <property type="entry name" value="Upstream activation factor subunit"/>
    <property type="match status" value="1"/>
</dbReference>
<protein>
    <submittedName>
        <fullName evidence="8">Uncharacterized protein</fullName>
    </submittedName>
</protein>
<feature type="compositionally biased region" description="Acidic residues" evidence="5">
    <location>
        <begin position="71"/>
        <end position="81"/>
    </location>
</feature>
<feature type="domain" description="DEK-C" evidence="7">
    <location>
        <begin position="1"/>
        <end position="56"/>
    </location>
</feature>
<dbReference type="PROSITE" id="PS51998">
    <property type="entry name" value="DEK_C"/>
    <property type="match status" value="1"/>
</dbReference>
<dbReference type="Gene3D" id="1.10.245.10">
    <property type="entry name" value="SWIB/MDM2 domain"/>
    <property type="match status" value="1"/>
</dbReference>
<evidence type="ECO:0000259" key="6">
    <source>
        <dbReference type="PROSITE" id="PS51925"/>
    </source>
</evidence>
<comment type="caution">
    <text evidence="8">The sequence shown here is derived from an EMBL/GenBank/DDBJ whole genome shotgun (WGS) entry which is preliminary data.</text>
</comment>